<dbReference type="InterPro" id="IPR016040">
    <property type="entry name" value="NAD(P)-bd_dom"/>
</dbReference>
<protein>
    <submittedName>
        <fullName evidence="2">GDP-mannose 4,6-dehydratase</fullName>
    </submittedName>
</protein>
<evidence type="ECO:0000313" key="2">
    <source>
        <dbReference type="EMBL" id="KKS13777.1"/>
    </source>
</evidence>
<evidence type="ECO:0000313" key="3">
    <source>
        <dbReference type="Proteomes" id="UP000034753"/>
    </source>
</evidence>
<dbReference type="SUPFAM" id="SSF51735">
    <property type="entry name" value="NAD(P)-binding Rossmann-fold domains"/>
    <property type="match status" value="1"/>
</dbReference>
<dbReference type="Gene3D" id="3.90.25.10">
    <property type="entry name" value="UDP-galactose 4-epimerase, domain 1"/>
    <property type="match status" value="1"/>
</dbReference>
<dbReference type="Pfam" id="PF16363">
    <property type="entry name" value="GDP_Man_Dehyd"/>
    <property type="match status" value="1"/>
</dbReference>
<organism evidence="2 3">
    <name type="scientific">Candidatus Daviesbacteria bacterium GW2011_GWB1_41_5</name>
    <dbReference type="NCBI Taxonomy" id="1618429"/>
    <lineage>
        <taxon>Bacteria</taxon>
        <taxon>Candidatus Daviesiibacteriota</taxon>
    </lineage>
</organism>
<feature type="domain" description="NAD(P)-binding" evidence="1">
    <location>
        <begin position="2"/>
        <end position="42"/>
    </location>
</feature>
<dbReference type="Proteomes" id="UP000034753">
    <property type="component" value="Unassembled WGS sequence"/>
</dbReference>
<dbReference type="Gene3D" id="3.40.50.720">
    <property type="entry name" value="NAD(P)-binding Rossmann-like Domain"/>
    <property type="match status" value="1"/>
</dbReference>
<comment type="caution">
    <text evidence="2">The sequence shown here is derived from an EMBL/GenBank/DDBJ whole genome shotgun (WGS) entry which is preliminary data.</text>
</comment>
<dbReference type="AlphaFoldDB" id="A0A0G0WNX4"/>
<gene>
    <name evidence="2" type="ORF">UU67_C0017G0012</name>
</gene>
<reference evidence="2 3" key="1">
    <citation type="journal article" date="2015" name="Nature">
        <title>rRNA introns, odd ribosomes, and small enigmatic genomes across a large radiation of phyla.</title>
        <authorList>
            <person name="Brown C.T."/>
            <person name="Hug L.A."/>
            <person name="Thomas B.C."/>
            <person name="Sharon I."/>
            <person name="Castelle C.J."/>
            <person name="Singh A."/>
            <person name="Wilkins M.J."/>
            <person name="Williams K.H."/>
            <person name="Banfield J.F."/>
        </authorList>
    </citation>
    <scope>NUCLEOTIDE SEQUENCE [LARGE SCALE GENOMIC DNA]</scope>
</reference>
<sequence>VVTDPHFIPPVQTGPLCGDPAKAKKTLGWKPRTTFKKLIEIMVHADLANFSYSPTINQA</sequence>
<proteinExistence type="predicted"/>
<dbReference type="EMBL" id="LCBN01000017">
    <property type="protein sequence ID" value="KKS13777.1"/>
    <property type="molecule type" value="Genomic_DNA"/>
</dbReference>
<dbReference type="InterPro" id="IPR036291">
    <property type="entry name" value="NAD(P)-bd_dom_sf"/>
</dbReference>
<accession>A0A0G0WNX4</accession>
<evidence type="ECO:0000259" key="1">
    <source>
        <dbReference type="Pfam" id="PF16363"/>
    </source>
</evidence>
<name>A0A0G0WNX4_9BACT</name>
<feature type="non-terminal residue" evidence="2">
    <location>
        <position position="1"/>
    </location>
</feature>